<gene>
    <name evidence="3" type="ORF">EB796_007706</name>
</gene>
<dbReference type="Pfam" id="PF00533">
    <property type="entry name" value="BRCT"/>
    <property type="match status" value="1"/>
</dbReference>
<dbReference type="Proteomes" id="UP000593567">
    <property type="component" value="Unassembled WGS sequence"/>
</dbReference>
<dbReference type="OrthoDB" id="251770at2759"/>
<evidence type="ECO:0000256" key="1">
    <source>
        <dbReference type="ARBA" id="ARBA00022737"/>
    </source>
</evidence>
<dbReference type="InterPro" id="IPR001357">
    <property type="entry name" value="BRCT_dom"/>
</dbReference>
<accession>A0A7J7K7R4</accession>
<dbReference type="PANTHER" id="PTHR13561">
    <property type="entry name" value="DNA REPLICATION REGULATOR DPB11-RELATED"/>
    <property type="match status" value="1"/>
</dbReference>
<dbReference type="PANTHER" id="PTHR13561:SF20">
    <property type="entry name" value="DNA TOPOISOMERASE 2-BINDING PROTEIN 1"/>
    <property type="match status" value="1"/>
</dbReference>
<sequence>MTTPVANPACPDASDMCITPEVATWRRAAAHTPAPTPLLVKQHQRDLAEKMPFRDTCFIINELPVEEKEILTPMIQTHGGTIVSSRDQASTSAVYRVMSTLLHHAYEDGTSCRIVSDTWVRLCNRQCSLLPVDSNPLFTPIVCTNCAALESCVLTTTGLSAPERVAISQLVSAAGGRYFEDLRKFPGEDIPATTHLISESVDSPKYKAARNWGLSIISIRWLADSLRAGAALPTEPYHPLKPTERRTMASLQTPVHSRVQALRLTSTGSDTNKKSAEKGYLSSSILDQHDQGFRMDLDLQCFVTPEPKPKSDSTENTGTPLDEAMDKYLHLALNKHYVETPDAAVSAAKSAADKPLAGTVICLAKKLNSLSNDLSALVTSLGGQFRGQYDSTATHLIYQGKASDADNRAAKHNKQLIVSPVWLEKVIFVLVHLNIAGCCYCMFTHVWQCHSDFLYYQVIKYKLGFHFTG</sequence>
<dbReference type="GO" id="GO:0033314">
    <property type="term" value="P:mitotic DNA replication checkpoint signaling"/>
    <property type="evidence" value="ECO:0007669"/>
    <property type="project" value="TreeGrafter"/>
</dbReference>
<dbReference type="PROSITE" id="PS50172">
    <property type="entry name" value="BRCT"/>
    <property type="match status" value="3"/>
</dbReference>
<dbReference type="SUPFAM" id="SSF52113">
    <property type="entry name" value="BRCT domain"/>
    <property type="match status" value="3"/>
</dbReference>
<dbReference type="CDD" id="cd17731">
    <property type="entry name" value="BRCT_TopBP1_rpt2_like"/>
    <property type="match status" value="1"/>
</dbReference>
<evidence type="ECO:0000313" key="3">
    <source>
        <dbReference type="EMBL" id="KAF6033984.1"/>
    </source>
</evidence>
<evidence type="ECO:0000313" key="4">
    <source>
        <dbReference type="Proteomes" id="UP000593567"/>
    </source>
</evidence>
<dbReference type="GO" id="GO:0007095">
    <property type="term" value="P:mitotic G2 DNA damage checkpoint signaling"/>
    <property type="evidence" value="ECO:0007669"/>
    <property type="project" value="TreeGrafter"/>
</dbReference>
<feature type="domain" description="BRCT" evidence="2">
    <location>
        <begin position="48"/>
        <end position="137"/>
    </location>
</feature>
<feature type="domain" description="BRCT" evidence="2">
    <location>
        <begin position="144"/>
        <end position="239"/>
    </location>
</feature>
<dbReference type="InterPro" id="IPR036420">
    <property type="entry name" value="BRCT_dom_sf"/>
</dbReference>
<organism evidence="3 4">
    <name type="scientific">Bugula neritina</name>
    <name type="common">Brown bryozoan</name>
    <name type="synonym">Sertularia neritina</name>
    <dbReference type="NCBI Taxonomy" id="10212"/>
    <lineage>
        <taxon>Eukaryota</taxon>
        <taxon>Metazoa</taxon>
        <taxon>Spiralia</taxon>
        <taxon>Lophotrochozoa</taxon>
        <taxon>Bryozoa</taxon>
        <taxon>Gymnolaemata</taxon>
        <taxon>Cheilostomatida</taxon>
        <taxon>Flustrina</taxon>
        <taxon>Buguloidea</taxon>
        <taxon>Bugulidae</taxon>
        <taxon>Bugula</taxon>
    </lineage>
</organism>
<dbReference type="EMBL" id="VXIV02001187">
    <property type="protein sequence ID" value="KAF6033984.1"/>
    <property type="molecule type" value="Genomic_DNA"/>
</dbReference>
<dbReference type="Pfam" id="PF12738">
    <property type="entry name" value="PTCB-BRCT"/>
    <property type="match status" value="1"/>
</dbReference>
<proteinExistence type="predicted"/>
<reference evidence="3" key="1">
    <citation type="submission" date="2020-06" db="EMBL/GenBank/DDBJ databases">
        <title>Draft genome of Bugula neritina, a colonial animal packing powerful symbionts and potential medicines.</title>
        <authorList>
            <person name="Rayko M."/>
        </authorList>
    </citation>
    <scope>NUCLEOTIDE SEQUENCE [LARGE SCALE GENOMIC DNA]</scope>
    <source>
        <strain evidence="3">Kwan_BN1</strain>
    </source>
</reference>
<dbReference type="InterPro" id="IPR059215">
    <property type="entry name" value="BRCT2_TopBP1-like"/>
</dbReference>
<comment type="caution">
    <text evidence="3">The sequence shown here is derived from an EMBL/GenBank/DDBJ whole genome shotgun (WGS) entry which is preliminary data.</text>
</comment>
<feature type="domain" description="BRCT" evidence="2">
    <location>
        <begin position="351"/>
        <end position="427"/>
    </location>
</feature>
<keyword evidence="1" id="KW-0677">Repeat</keyword>
<keyword evidence="4" id="KW-1185">Reference proteome</keyword>
<protein>
    <submittedName>
        <fullName evidence="3">TOPBP1</fullName>
    </submittedName>
</protein>
<name>A0A7J7K7R4_BUGNE</name>
<dbReference type="Gene3D" id="3.40.50.10190">
    <property type="entry name" value="BRCT domain"/>
    <property type="match status" value="3"/>
</dbReference>
<dbReference type="GO" id="GO:0006270">
    <property type="term" value="P:DNA replication initiation"/>
    <property type="evidence" value="ECO:0007669"/>
    <property type="project" value="TreeGrafter"/>
</dbReference>
<evidence type="ECO:0000259" key="2">
    <source>
        <dbReference type="PROSITE" id="PS50172"/>
    </source>
</evidence>
<dbReference type="SMART" id="SM00292">
    <property type="entry name" value="BRCT"/>
    <property type="match status" value="3"/>
</dbReference>
<dbReference type="AlphaFoldDB" id="A0A7J7K7R4"/>